<comment type="caution">
    <text evidence="2">The sequence shown here is derived from an EMBL/GenBank/DDBJ whole genome shotgun (WGS) entry which is preliminary data.</text>
</comment>
<sequence>MSVVRFLPEAEAELLHEVEYYSNARAGSGIRFQAAVEAALERATRHPLGGAPSHHSTRSVLVKGFPFSVVYRPSESEFLVVAIAPHRRRPGYWLSRLSDA</sequence>
<dbReference type="Gene3D" id="3.30.2310.20">
    <property type="entry name" value="RelE-like"/>
    <property type="match status" value="1"/>
</dbReference>
<dbReference type="Proteomes" id="UP000288178">
    <property type="component" value="Unassembled WGS sequence"/>
</dbReference>
<dbReference type="InterPro" id="IPR007712">
    <property type="entry name" value="RelE/ParE_toxin"/>
</dbReference>
<dbReference type="EMBL" id="SACT01000017">
    <property type="protein sequence ID" value="RVT47427.1"/>
    <property type="molecule type" value="Genomic_DNA"/>
</dbReference>
<proteinExistence type="predicted"/>
<evidence type="ECO:0000313" key="2">
    <source>
        <dbReference type="EMBL" id="RVT47427.1"/>
    </source>
</evidence>
<keyword evidence="3" id="KW-1185">Reference proteome</keyword>
<reference evidence="2 3" key="1">
    <citation type="submission" date="2019-01" db="EMBL/GenBank/DDBJ databases">
        <authorList>
            <person name="Chen W.-M."/>
        </authorList>
    </citation>
    <scope>NUCLEOTIDE SEQUENCE [LARGE SCALE GENOMIC DNA]</scope>
    <source>
        <strain evidence="2 3">ICH-3</strain>
    </source>
</reference>
<dbReference type="InterPro" id="IPR035093">
    <property type="entry name" value="RelE/ParE_toxin_dom_sf"/>
</dbReference>
<dbReference type="Pfam" id="PF05016">
    <property type="entry name" value="ParE_toxin"/>
    <property type="match status" value="1"/>
</dbReference>
<dbReference type="RefSeq" id="WP_128201579.1">
    <property type="nucleotide sequence ID" value="NZ_SACT01000017.1"/>
</dbReference>
<evidence type="ECO:0000313" key="3">
    <source>
        <dbReference type="Proteomes" id="UP000288178"/>
    </source>
</evidence>
<gene>
    <name evidence="2" type="ORF">ENE75_24150</name>
</gene>
<protein>
    <submittedName>
        <fullName evidence="2">Type II toxin-antitoxin system RelE/ParE family toxin</fullName>
    </submittedName>
</protein>
<evidence type="ECO:0000256" key="1">
    <source>
        <dbReference type="ARBA" id="ARBA00022649"/>
    </source>
</evidence>
<name>A0A437JLC2_9BURK</name>
<accession>A0A437JLC2</accession>
<organism evidence="2 3">
    <name type="scientific">Rubrivivax albus</name>
    <dbReference type="NCBI Taxonomy" id="2499835"/>
    <lineage>
        <taxon>Bacteria</taxon>
        <taxon>Pseudomonadati</taxon>
        <taxon>Pseudomonadota</taxon>
        <taxon>Betaproteobacteria</taxon>
        <taxon>Burkholderiales</taxon>
        <taxon>Sphaerotilaceae</taxon>
        <taxon>Rubrivivax</taxon>
    </lineage>
</organism>
<keyword evidence="1" id="KW-1277">Toxin-antitoxin system</keyword>
<dbReference type="AlphaFoldDB" id="A0A437JLC2"/>
<dbReference type="OrthoDB" id="278204at2"/>